<dbReference type="Proteomes" id="UP001501237">
    <property type="component" value="Unassembled WGS sequence"/>
</dbReference>
<dbReference type="Gene3D" id="3.40.50.10680">
    <property type="entry name" value="CofD-like domains"/>
    <property type="match status" value="1"/>
</dbReference>
<sequence length="392" mass="40513">MSVEVAMFSGGRGGASIARHLLGTPGYRLSLVVNGYDNGLSTGALRRFLPGMLGPSDFRKNLLLHLAPGDPRAFLLEHRLPAGATTGDLGALIEEIATSPRAGGPRGFASLDPRFRASVAGDLRLLAGRLHERPGALDLSDCALGNLVFAGAYLRLGGDFNAAVASCARTFGSPVRLLNVTDGGDAYLAALKRDGRLLADEAEIVAPQDAEPITDLFLLRTPIEAWMRSVLKGAPLDRVRGLLAARRAATVPAAATLEALQGADLVVYGPGTPHSSLLPSYLTPGVADALTTGRAVARVFVANTRADHDSQGMTALDLVGRTLAYLGDPGNERRTVTHVLCHGSAPRAAEALGARWIAADLEDPGRPGAHSGAVTVAALAGILGEAALAGAE</sequence>
<comment type="caution">
    <text evidence="2">The sequence shown here is derived from an EMBL/GenBank/DDBJ whole genome shotgun (WGS) entry which is preliminary data.</text>
</comment>
<keyword evidence="1" id="KW-0963">Cytoplasm</keyword>
<dbReference type="Pfam" id="PF01933">
    <property type="entry name" value="CofD"/>
    <property type="match status" value="1"/>
</dbReference>
<evidence type="ECO:0000313" key="3">
    <source>
        <dbReference type="Proteomes" id="UP001501237"/>
    </source>
</evidence>
<gene>
    <name evidence="2" type="ORF">GCM10010468_36370</name>
</gene>
<dbReference type="InterPro" id="IPR038136">
    <property type="entry name" value="CofD-like_dom_sf"/>
</dbReference>
<dbReference type="PANTHER" id="PTHR30135">
    <property type="entry name" value="UNCHARACTERIZED PROTEIN YVCK-RELATED"/>
    <property type="match status" value="1"/>
</dbReference>
<evidence type="ECO:0000256" key="1">
    <source>
        <dbReference type="ARBA" id="ARBA00022490"/>
    </source>
</evidence>
<reference evidence="3" key="1">
    <citation type="journal article" date="2019" name="Int. J. Syst. Evol. Microbiol.">
        <title>The Global Catalogue of Microorganisms (GCM) 10K type strain sequencing project: providing services to taxonomists for standard genome sequencing and annotation.</title>
        <authorList>
            <consortium name="The Broad Institute Genomics Platform"/>
            <consortium name="The Broad Institute Genome Sequencing Center for Infectious Disease"/>
            <person name="Wu L."/>
            <person name="Ma J."/>
        </authorList>
    </citation>
    <scope>NUCLEOTIDE SEQUENCE [LARGE SCALE GENOMIC DNA]</scope>
    <source>
        <strain evidence="3">JCM 9377</strain>
    </source>
</reference>
<dbReference type="SUPFAM" id="SSF142338">
    <property type="entry name" value="CofD-like"/>
    <property type="match status" value="1"/>
</dbReference>
<dbReference type="PANTHER" id="PTHR30135:SF3">
    <property type="entry name" value="GLUCONEOGENESIS FACTOR-RELATED"/>
    <property type="match status" value="1"/>
</dbReference>
<protein>
    <recommendedName>
        <fullName evidence="4">Gluconeogenesis factor</fullName>
    </recommendedName>
</protein>
<organism evidence="2 3">
    <name type="scientific">Actinocorallia longicatena</name>
    <dbReference type="NCBI Taxonomy" id="111803"/>
    <lineage>
        <taxon>Bacteria</taxon>
        <taxon>Bacillati</taxon>
        <taxon>Actinomycetota</taxon>
        <taxon>Actinomycetes</taxon>
        <taxon>Streptosporangiales</taxon>
        <taxon>Thermomonosporaceae</taxon>
        <taxon>Actinocorallia</taxon>
    </lineage>
</organism>
<dbReference type="InterPro" id="IPR002882">
    <property type="entry name" value="CofD"/>
</dbReference>
<keyword evidence="3" id="KW-1185">Reference proteome</keyword>
<proteinExistence type="predicted"/>
<dbReference type="RefSeq" id="WP_344829475.1">
    <property type="nucleotide sequence ID" value="NZ_BAAAUV010000008.1"/>
</dbReference>
<dbReference type="EMBL" id="BAAAUV010000008">
    <property type="protein sequence ID" value="GAA3215153.1"/>
    <property type="molecule type" value="Genomic_DNA"/>
</dbReference>
<accession>A0ABP6QAX2</accession>
<evidence type="ECO:0008006" key="4">
    <source>
        <dbReference type="Google" id="ProtNLM"/>
    </source>
</evidence>
<evidence type="ECO:0000313" key="2">
    <source>
        <dbReference type="EMBL" id="GAA3215153.1"/>
    </source>
</evidence>
<dbReference type="InterPro" id="IPR010119">
    <property type="entry name" value="Gluconeogen_factor"/>
</dbReference>
<name>A0ABP6QAX2_9ACTN</name>